<sequence>MKVVCETERLIVRQFELSDAPFIVRLLNDDLFIRYIGDKNVRMQEDAINYLETGPMASYKKHGFGLNLVCLKETHTQIGMCGLLKRDELESPDLGYAFLPEYSGKGYAREAAGNTLKTVMTNCSLDTVVAVTLPDNLRSNKLLETIGFRFKETIELYGTQNNLYEFRSLGALC</sequence>
<dbReference type="PANTHER" id="PTHR43792:SF1">
    <property type="entry name" value="N-ACETYLTRANSFERASE DOMAIN-CONTAINING PROTEIN"/>
    <property type="match status" value="1"/>
</dbReference>
<gene>
    <name evidence="2" type="ORF">DCR58_05845</name>
</gene>
<dbReference type="Gene3D" id="3.40.630.30">
    <property type="match status" value="1"/>
</dbReference>
<reference evidence="2 3" key="1">
    <citation type="journal article" date="2018" name="Nat. Biotechnol.">
        <title>A standardized bacterial taxonomy based on genome phylogeny substantially revises the tree of life.</title>
        <authorList>
            <person name="Parks D.H."/>
            <person name="Chuvochina M."/>
            <person name="Waite D.W."/>
            <person name="Rinke C."/>
            <person name="Skarshewski A."/>
            <person name="Chaumeil P.A."/>
            <person name="Hugenholtz P."/>
        </authorList>
    </citation>
    <scope>NUCLEOTIDE SEQUENCE [LARGE SCALE GENOMIC DNA]</scope>
    <source>
        <strain evidence="2">UBA9360</strain>
    </source>
</reference>
<evidence type="ECO:0000259" key="1">
    <source>
        <dbReference type="PROSITE" id="PS51186"/>
    </source>
</evidence>
<dbReference type="Proteomes" id="UP000262878">
    <property type="component" value="Unassembled WGS sequence"/>
</dbReference>
<name>A0A348WP34_9GAMM</name>
<organism evidence="2 3">
    <name type="scientific">Idiomarina baltica</name>
    <dbReference type="NCBI Taxonomy" id="190892"/>
    <lineage>
        <taxon>Bacteria</taxon>
        <taxon>Pseudomonadati</taxon>
        <taxon>Pseudomonadota</taxon>
        <taxon>Gammaproteobacteria</taxon>
        <taxon>Alteromonadales</taxon>
        <taxon>Idiomarinaceae</taxon>
        <taxon>Idiomarina</taxon>
    </lineage>
</organism>
<dbReference type="InterPro" id="IPR016181">
    <property type="entry name" value="Acyl_CoA_acyltransferase"/>
</dbReference>
<dbReference type="PROSITE" id="PS51186">
    <property type="entry name" value="GNAT"/>
    <property type="match status" value="1"/>
</dbReference>
<keyword evidence="2" id="KW-0808">Transferase</keyword>
<dbReference type="EMBL" id="DMUP01000133">
    <property type="protein sequence ID" value="HAR56296.1"/>
    <property type="molecule type" value="Genomic_DNA"/>
</dbReference>
<dbReference type="InterPro" id="IPR051531">
    <property type="entry name" value="N-acetyltransferase"/>
</dbReference>
<feature type="domain" description="N-acetyltransferase" evidence="1">
    <location>
        <begin position="10"/>
        <end position="170"/>
    </location>
</feature>
<evidence type="ECO:0000313" key="3">
    <source>
        <dbReference type="Proteomes" id="UP000262878"/>
    </source>
</evidence>
<accession>A0A348WP34</accession>
<comment type="caution">
    <text evidence="2">The sequence shown here is derived from an EMBL/GenBank/DDBJ whole genome shotgun (WGS) entry which is preliminary data.</text>
</comment>
<dbReference type="InterPro" id="IPR000182">
    <property type="entry name" value="GNAT_dom"/>
</dbReference>
<dbReference type="SUPFAM" id="SSF55729">
    <property type="entry name" value="Acyl-CoA N-acyltransferases (Nat)"/>
    <property type="match status" value="1"/>
</dbReference>
<proteinExistence type="predicted"/>
<dbReference type="AlphaFoldDB" id="A0A348WP34"/>
<dbReference type="PANTHER" id="PTHR43792">
    <property type="entry name" value="GNAT FAMILY, PUTATIVE (AFU_ORTHOLOGUE AFUA_3G00765)-RELATED-RELATED"/>
    <property type="match status" value="1"/>
</dbReference>
<dbReference type="GO" id="GO:0016747">
    <property type="term" value="F:acyltransferase activity, transferring groups other than amino-acyl groups"/>
    <property type="evidence" value="ECO:0007669"/>
    <property type="project" value="InterPro"/>
</dbReference>
<evidence type="ECO:0000313" key="2">
    <source>
        <dbReference type="EMBL" id="HAR56296.1"/>
    </source>
</evidence>
<protein>
    <submittedName>
        <fullName evidence="2">GNAT family N-acetyltransferase</fullName>
    </submittedName>
</protein>
<dbReference type="Pfam" id="PF13302">
    <property type="entry name" value="Acetyltransf_3"/>
    <property type="match status" value="1"/>
</dbReference>